<protein>
    <submittedName>
        <fullName evidence="1">Uncharacterized protein</fullName>
    </submittedName>
</protein>
<evidence type="ECO:0000313" key="1">
    <source>
        <dbReference type="EMBL" id="CAD8214968.1"/>
    </source>
</evidence>
<comment type="caution">
    <text evidence="1">The sequence shown here is derived from an EMBL/GenBank/DDBJ whole genome shotgun (WGS) entry which is preliminary data.</text>
</comment>
<proteinExistence type="predicted"/>
<gene>
    <name evidence="1" type="ORF">POCTA_138.1.T1970010</name>
</gene>
<accession>A0A8S1YMV1</accession>
<name>A0A8S1YMV1_PAROT</name>
<dbReference type="EMBL" id="CAJJDP010000201">
    <property type="protein sequence ID" value="CAD8214968.1"/>
    <property type="molecule type" value="Genomic_DNA"/>
</dbReference>
<dbReference type="AlphaFoldDB" id="A0A8S1YMV1"/>
<dbReference type="Proteomes" id="UP000683925">
    <property type="component" value="Unassembled WGS sequence"/>
</dbReference>
<evidence type="ECO:0000313" key="2">
    <source>
        <dbReference type="Proteomes" id="UP000683925"/>
    </source>
</evidence>
<reference evidence="1" key="1">
    <citation type="submission" date="2021-01" db="EMBL/GenBank/DDBJ databases">
        <authorList>
            <consortium name="Genoscope - CEA"/>
            <person name="William W."/>
        </authorList>
    </citation>
    <scope>NUCLEOTIDE SEQUENCE</scope>
</reference>
<organism evidence="1 2">
    <name type="scientific">Paramecium octaurelia</name>
    <dbReference type="NCBI Taxonomy" id="43137"/>
    <lineage>
        <taxon>Eukaryota</taxon>
        <taxon>Sar</taxon>
        <taxon>Alveolata</taxon>
        <taxon>Ciliophora</taxon>
        <taxon>Intramacronucleata</taxon>
        <taxon>Oligohymenophorea</taxon>
        <taxon>Peniculida</taxon>
        <taxon>Parameciidae</taxon>
        <taxon>Paramecium</taxon>
    </lineage>
</organism>
<sequence length="145" mass="17331">MFGRTTLKVPSFFSSYQTLHTNQENSFLTHYLNFQNTNLNQNCSQQHNYFIIFCGCVFLKEDAQREMRRNLYILFNNFIMFIVEKVSRLGKYSNIKKQLLIISSSSNKYIQIPIQIIIGEELIKFWQCDCFILNRLKENLYLLDT</sequence>
<keyword evidence="2" id="KW-1185">Reference proteome</keyword>